<gene>
    <name evidence="1" type="ORF">Vadar_020566</name>
</gene>
<dbReference type="EMBL" id="CM037160">
    <property type="protein sequence ID" value="KAH7840713.1"/>
    <property type="molecule type" value="Genomic_DNA"/>
</dbReference>
<dbReference type="Proteomes" id="UP000828048">
    <property type="component" value="Chromosome 10"/>
</dbReference>
<accession>A0ACB7XIW2</accession>
<protein>
    <submittedName>
        <fullName evidence="1">Uncharacterized protein</fullName>
    </submittedName>
</protein>
<reference evidence="1 2" key="1">
    <citation type="journal article" date="2021" name="Hortic Res">
        <title>High-quality reference genome and annotation aids understanding of berry development for evergreen blueberry (Vaccinium darrowii).</title>
        <authorList>
            <person name="Yu J."/>
            <person name="Hulse-Kemp A.M."/>
            <person name="Babiker E."/>
            <person name="Staton M."/>
        </authorList>
    </citation>
    <scope>NUCLEOTIDE SEQUENCE [LARGE SCALE GENOMIC DNA]</scope>
    <source>
        <strain evidence="2">cv. NJ 8807/NJ 8810</strain>
        <tissue evidence="1">Young leaf</tissue>
    </source>
</reference>
<proteinExistence type="predicted"/>
<comment type="caution">
    <text evidence="1">The sequence shown here is derived from an EMBL/GenBank/DDBJ whole genome shotgun (WGS) entry which is preliminary data.</text>
</comment>
<evidence type="ECO:0000313" key="2">
    <source>
        <dbReference type="Proteomes" id="UP000828048"/>
    </source>
</evidence>
<sequence>MDCVKIEDPIGIAGGLAVLWKRDLNVRFICSNSFFIEIKIKDDDNDHVWRLINLYASSTDSVRKLQWEELIRYRQQSSKDWIILGDFNDVLWADEKQGGRNRAAWSLKAFRDFVTNLEAVDLGYSGYPFTWTNRRGGNGMVKERLDRVLASPSWSLQYDRAKVQNLFPVGSDHATLLVDTRPPKFTGHRQFRFDNRWVEDPSCHEVICRGWQGSSRGSNMFKVFDKVRNTRRELEMRKIRILEKELGEAWVQEEKYWRQKARIPWMVEGDRNISFFHAKVTQRRKRNIAGIQDSFGNWREGQEDIAKEFVQ</sequence>
<evidence type="ECO:0000313" key="1">
    <source>
        <dbReference type="EMBL" id="KAH7840713.1"/>
    </source>
</evidence>
<keyword evidence="2" id="KW-1185">Reference proteome</keyword>
<name>A0ACB7XIW2_9ERIC</name>
<organism evidence="1 2">
    <name type="scientific">Vaccinium darrowii</name>
    <dbReference type="NCBI Taxonomy" id="229202"/>
    <lineage>
        <taxon>Eukaryota</taxon>
        <taxon>Viridiplantae</taxon>
        <taxon>Streptophyta</taxon>
        <taxon>Embryophyta</taxon>
        <taxon>Tracheophyta</taxon>
        <taxon>Spermatophyta</taxon>
        <taxon>Magnoliopsida</taxon>
        <taxon>eudicotyledons</taxon>
        <taxon>Gunneridae</taxon>
        <taxon>Pentapetalae</taxon>
        <taxon>asterids</taxon>
        <taxon>Ericales</taxon>
        <taxon>Ericaceae</taxon>
        <taxon>Vaccinioideae</taxon>
        <taxon>Vaccinieae</taxon>
        <taxon>Vaccinium</taxon>
    </lineage>
</organism>